<comment type="similarity">
    <text evidence="3">Belongs to the ALG10 glucosyltransferase family.</text>
</comment>
<evidence type="ECO:0000256" key="2">
    <source>
        <dbReference type="ARBA" id="ARBA00004922"/>
    </source>
</evidence>
<dbReference type="PANTHER" id="PTHR12989:SF10">
    <property type="entry name" value="DOL-P-GLC:GLC(2)MAN(9)GLCNAC(2)-PP-DOL ALPHA-1,2-GLUCOSYLTRANSFERASE-RELATED"/>
    <property type="match status" value="1"/>
</dbReference>
<accession>A0AAN9XKA4</accession>
<keyword evidence="6" id="KW-0328">Glycosyltransferase</keyword>
<evidence type="ECO:0000256" key="13">
    <source>
        <dbReference type="ARBA" id="ARBA00048064"/>
    </source>
</evidence>
<dbReference type="PANTHER" id="PTHR12989">
    <property type="entry name" value="ALPHA-1,2-GLUCOSYLTRANSFERASE ALG10"/>
    <property type="match status" value="1"/>
</dbReference>
<keyword evidence="9" id="KW-0256">Endoplasmic reticulum</keyword>
<keyword evidence="10" id="KW-1133">Transmembrane helix</keyword>
<proteinExistence type="inferred from homology"/>
<evidence type="ECO:0000256" key="1">
    <source>
        <dbReference type="ARBA" id="ARBA00004477"/>
    </source>
</evidence>
<evidence type="ECO:0000256" key="11">
    <source>
        <dbReference type="ARBA" id="ARBA00023136"/>
    </source>
</evidence>
<evidence type="ECO:0000313" key="15">
    <source>
        <dbReference type="EMBL" id="KAK7395308.1"/>
    </source>
</evidence>
<evidence type="ECO:0000313" key="16">
    <source>
        <dbReference type="Proteomes" id="UP001386955"/>
    </source>
</evidence>
<keyword evidence="14" id="KW-0732">Signal</keyword>
<comment type="function">
    <text evidence="12">Dol-P-Glc:Glc(2)Man(9)GlcNAc(2)-PP-Dol alpha-1,2-glucosyltransferase that operates in the biosynthetic pathway of dolichol-linked oligosaccharides, the glycan precursors employed in protein asparagine (N)-glycosylation. The assembly of dolichol-linked oligosaccharides begins on the cytosolic side of the endoplasmic reticulum membrane and finishes in its lumen. The sequential addition of sugars to dolichol pyrophosphate produces dolichol-linked oligosaccharides containing fourteen sugars, including two GlcNAcs, nine mannoses and three glucoses. Once assembled, the oligosaccharide is transferred from the lipid to nascent proteins by oligosaccharyltransferases. In the lumen of the endoplasmic reticulum, adds the third and last glucose residue from dolichyl phosphate glucose (Dol-P-Glc) onto the lipid-linked oligosaccharide intermediate Glc(2)Man(9)GlcNAc(2)-PP-Dol to produce Glc(3)Man(9)GlcNAc(2)-PP-Dol.</text>
</comment>
<evidence type="ECO:0000256" key="3">
    <source>
        <dbReference type="ARBA" id="ARBA00010600"/>
    </source>
</evidence>
<dbReference type="GO" id="GO:0005789">
    <property type="term" value="C:endoplasmic reticulum membrane"/>
    <property type="evidence" value="ECO:0007669"/>
    <property type="project" value="UniProtKB-SubCell"/>
</dbReference>
<comment type="caution">
    <text evidence="15">The sequence shown here is derived from an EMBL/GenBank/DDBJ whole genome shotgun (WGS) entry which is preliminary data.</text>
</comment>
<dbReference type="InterPro" id="IPR016900">
    <property type="entry name" value="Alg10"/>
</dbReference>
<protein>
    <recommendedName>
        <fullName evidence="5">Dol-P-Glc:Glc(2)Man(9)GlcNAc(2)-PP-Dol alpha-1,2-glucosyltransferase</fullName>
        <ecNumber evidence="4">2.4.1.256</ecNumber>
    </recommendedName>
</protein>
<feature type="chain" id="PRO_5042936276" description="Dol-P-Glc:Glc(2)Man(9)GlcNAc(2)-PP-Dol alpha-1,2-glucosyltransferase" evidence="14">
    <location>
        <begin position="21"/>
        <end position="145"/>
    </location>
</feature>
<evidence type="ECO:0000256" key="8">
    <source>
        <dbReference type="ARBA" id="ARBA00022692"/>
    </source>
</evidence>
<evidence type="ECO:0000256" key="4">
    <source>
        <dbReference type="ARBA" id="ARBA00011967"/>
    </source>
</evidence>
<keyword evidence="8" id="KW-0812">Transmembrane</keyword>
<evidence type="ECO:0000256" key="9">
    <source>
        <dbReference type="ARBA" id="ARBA00022824"/>
    </source>
</evidence>
<reference evidence="15 16" key="1">
    <citation type="submission" date="2024-01" db="EMBL/GenBank/DDBJ databases">
        <title>The genomes of 5 underutilized Papilionoideae crops provide insights into root nodulation and disease resistanc.</title>
        <authorList>
            <person name="Jiang F."/>
        </authorList>
    </citation>
    <scope>NUCLEOTIDE SEQUENCE [LARGE SCALE GENOMIC DNA]</scope>
    <source>
        <strain evidence="15">DUOXIRENSHENG_FW03</strain>
        <tissue evidence="15">Leaves</tissue>
    </source>
</reference>
<comment type="catalytic activity">
    <reaction evidence="13">
        <text>an alpha-D-Glc-(1-&gt;3)-alpha-D-Glc-(1-&gt;3)-alpha-D-Man-(1-&gt;2)-alpha-D-Man-(1-&gt;2)-alpha-D-Man-(1-&gt;3)-[alpha-D-Man-(1-&gt;2)-alpha-D-Man-(1-&gt;3)-[alpha-D-Man-(1-&gt;2)-alpha-D-Man-(1-&gt;6)]-alpha-D-Man-(1-&gt;6)]-beta-D-Man-(1-&gt;4)-beta-D-GlcNAc-(1-&gt;4)-alpha-D-GlcNAc-diphospho-di-trans,poly-cis-dolichol + a di-trans,poly-cis-dolichyl beta-D-glucosyl phosphate = a alpha-D-Glc-(1-&gt;2)-alpha-D-Glc-(1-&gt;3)-alpha-D-Glc-(1-&gt;3)-alpha-D-Man-(1-&gt;2)-alpha-D-Man-(1-&gt;2)-alpha-D-Man-(1-&gt;3)-[alpha-D-Man-(1-&gt;2)-alpha-D-Man-(1-&gt;3)-[alpha-D-Man-(1-&gt;2)-alpha-D-Man-(1-&gt;6)]-alpha-D-Man-(1-&gt;6)]-beta-D-Man-(1-&gt;4)-beta-D-GlcNAc-(1-&gt;4)-alpha-D-GlcNAc-diphospho-di-trans,poly-cis-dolichol + a di-trans,poly-cis-dolichyl phosphate + H(+)</text>
        <dbReference type="Rhea" id="RHEA:29543"/>
        <dbReference type="Rhea" id="RHEA-COMP:19498"/>
        <dbReference type="Rhea" id="RHEA-COMP:19502"/>
        <dbReference type="Rhea" id="RHEA-COMP:19512"/>
        <dbReference type="Rhea" id="RHEA-COMP:19522"/>
        <dbReference type="ChEBI" id="CHEBI:15378"/>
        <dbReference type="ChEBI" id="CHEBI:57525"/>
        <dbReference type="ChEBI" id="CHEBI:57683"/>
        <dbReference type="ChEBI" id="CHEBI:132522"/>
        <dbReference type="ChEBI" id="CHEBI:132523"/>
        <dbReference type="EC" id="2.4.1.256"/>
    </reaction>
    <physiologicalReaction direction="left-to-right" evidence="13">
        <dbReference type="Rhea" id="RHEA:29544"/>
    </physiologicalReaction>
</comment>
<evidence type="ECO:0000256" key="14">
    <source>
        <dbReference type="SAM" id="SignalP"/>
    </source>
</evidence>
<evidence type="ECO:0000256" key="7">
    <source>
        <dbReference type="ARBA" id="ARBA00022679"/>
    </source>
</evidence>
<keyword evidence="11" id="KW-0472">Membrane</keyword>
<keyword evidence="7" id="KW-0808">Transferase</keyword>
<sequence>MGKITLAVIVSLWVIPTTVMVNCIVPEPYMDEIFHIPQAQQYCKGNFGSWDPMITTPPGLYVFSLGVSSAMKVQMVEALFLKGIGSALAANNLPWLAVLSSLKHVAFLALGMYYLSLAHVAYLFPGFYCVEAASSFSDMCSAARL</sequence>
<comment type="subcellular location">
    <subcellularLocation>
        <location evidence="1">Endoplasmic reticulum membrane</location>
        <topology evidence="1">Multi-pass membrane protein</topology>
    </subcellularLocation>
</comment>
<dbReference type="AlphaFoldDB" id="A0AAN9XKA4"/>
<dbReference type="Proteomes" id="UP001386955">
    <property type="component" value="Unassembled WGS sequence"/>
</dbReference>
<evidence type="ECO:0000256" key="12">
    <source>
        <dbReference type="ARBA" id="ARBA00044727"/>
    </source>
</evidence>
<organism evidence="15 16">
    <name type="scientific">Psophocarpus tetragonolobus</name>
    <name type="common">Winged bean</name>
    <name type="synonym">Dolichos tetragonolobus</name>
    <dbReference type="NCBI Taxonomy" id="3891"/>
    <lineage>
        <taxon>Eukaryota</taxon>
        <taxon>Viridiplantae</taxon>
        <taxon>Streptophyta</taxon>
        <taxon>Embryophyta</taxon>
        <taxon>Tracheophyta</taxon>
        <taxon>Spermatophyta</taxon>
        <taxon>Magnoliopsida</taxon>
        <taxon>eudicotyledons</taxon>
        <taxon>Gunneridae</taxon>
        <taxon>Pentapetalae</taxon>
        <taxon>rosids</taxon>
        <taxon>fabids</taxon>
        <taxon>Fabales</taxon>
        <taxon>Fabaceae</taxon>
        <taxon>Papilionoideae</taxon>
        <taxon>50 kb inversion clade</taxon>
        <taxon>NPAAA clade</taxon>
        <taxon>indigoferoid/millettioid clade</taxon>
        <taxon>Phaseoleae</taxon>
        <taxon>Psophocarpus</taxon>
    </lineage>
</organism>
<dbReference type="EC" id="2.4.1.256" evidence="4"/>
<evidence type="ECO:0000256" key="6">
    <source>
        <dbReference type="ARBA" id="ARBA00022676"/>
    </source>
</evidence>
<evidence type="ECO:0000256" key="10">
    <source>
        <dbReference type="ARBA" id="ARBA00022989"/>
    </source>
</evidence>
<gene>
    <name evidence="15" type="ORF">VNO78_15859</name>
</gene>
<dbReference type="EMBL" id="JAYMYS010000004">
    <property type="protein sequence ID" value="KAK7395308.1"/>
    <property type="molecule type" value="Genomic_DNA"/>
</dbReference>
<evidence type="ECO:0000256" key="5">
    <source>
        <dbReference type="ARBA" id="ARBA00018512"/>
    </source>
</evidence>
<dbReference type="GO" id="GO:0106073">
    <property type="term" value="F:dolichyl pyrophosphate Glc2Man9GlcNAc2 alpha-1,2-glucosyltransferase activity"/>
    <property type="evidence" value="ECO:0007669"/>
    <property type="project" value="UniProtKB-EC"/>
</dbReference>
<name>A0AAN9XKA4_PSOTE</name>
<dbReference type="GO" id="GO:0006488">
    <property type="term" value="P:dolichol-linked oligosaccharide biosynthetic process"/>
    <property type="evidence" value="ECO:0007669"/>
    <property type="project" value="InterPro"/>
</dbReference>
<comment type="pathway">
    <text evidence="2">Protein modification; protein glycosylation.</text>
</comment>
<keyword evidence="16" id="KW-1185">Reference proteome</keyword>
<feature type="signal peptide" evidence="14">
    <location>
        <begin position="1"/>
        <end position="20"/>
    </location>
</feature>
<dbReference type="Pfam" id="PF04922">
    <property type="entry name" value="DIE2_ALG10"/>
    <property type="match status" value="1"/>
</dbReference>